<organism evidence="3 4">
    <name type="scientific">Dacryopinax primogenitus (strain DJM 731)</name>
    <name type="common">Brown rot fungus</name>
    <dbReference type="NCBI Taxonomy" id="1858805"/>
    <lineage>
        <taxon>Eukaryota</taxon>
        <taxon>Fungi</taxon>
        <taxon>Dikarya</taxon>
        <taxon>Basidiomycota</taxon>
        <taxon>Agaricomycotina</taxon>
        <taxon>Dacrymycetes</taxon>
        <taxon>Dacrymycetales</taxon>
        <taxon>Dacrymycetaceae</taxon>
        <taxon>Dacryopinax</taxon>
    </lineage>
</organism>
<keyword evidence="1" id="KW-0802">TPR repeat</keyword>
<feature type="repeat" description="TPR" evidence="1">
    <location>
        <begin position="261"/>
        <end position="294"/>
    </location>
</feature>
<evidence type="ECO:0000256" key="1">
    <source>
        <dbReference type="PROSITE-ProRule" id="PRU00339"/>
    </source>
</evidence>
<evidence type="ECO:0000256" key="2">
    <source>
        <dbReference type="SAM" id="MobiDB-lite"/>
    </source>
</evidence>
<reference evidence="3 4" key="1">
    <citation type="journal article" date="2012" name="Science">
        <title>The Paleozoic origin of enzymatic lignin decomposition reconstructed from 31 fungal genomes.</title>
        <authorList>
            <person name="Floudas D."/>
            <person name="Binder M."/>
            <person name="Riley R."/>
            <person name="Barry K."/>
            <person name="Blanchette R.A."/>
            <person name="Henrissat B."/>
            <person name="Martinez A.T."/>
            <person name="Otillar R."/>
            <person name="Spatafora J.W."/>
            <person name="Yadav J.S."/>
            <person name="Aerts A."/>
            <person name="Benoit I."/>
            <person name="Boyd A."/>
            <person name="Carlson A."/>
            <person name="Copeland A."/>
            <person name="Coutinho P.M."/>
            <person name="de Vries R.P."/>
            <person name="Ferreira P."/>
            <person name="Findley K."/>
            <person name="Foster B."/>
            <person name="Gaskell J."/>
            <person name="Glotzer D."/>
            <person name="Gorecki P."/>
            <person name="Heitman J."/>
            <person name="Hesse C."/>
            <person name="Hori C."/>
            <person name="Igarashi K."/>
            <person name="Jurgens J.A."/>
            <person name="Kallen N."/>
            <person name="Kersten P."/>
            <person name="Kohler A."/>
            <person name="Kuees U."/>
            <person name="Kumar T.K.A."/>
            <person name="Kuo A."/>
            <person name="LaButti K."/>
            <person name="Larrondo L.F."/>
            <person name="Lindquist E."/>
            <person name="Ling A."/>
            <person name="Lombard V."/>
            <person name="Lucas S."/>
            <person name="Lundell T."/>
            <person name="Martin R."/>
            <person name="McLaughlin D.J."/>
            <person name="Morgenstern I."/>
            <person name="Morin E."/>
            <person name="Murat C."/>
            <person name="Nagy L.G."/>
            <person name="Nolan M."/>
            <person name="Ohm R.A."/>
            <person name="Patyshakuliyeva A."/>
            <person name="Rokas A."/>
            <person name="Ruiz-Duenas F.J."/>
            <person name="Sabat G."/>
            <person name="Salamov A."/>
            <person name="Samejima M."/>
            <person name="Schmutz J."/>
            <person name="Slot J.C."/>
            <person name="St John F."/>
            <person name="Stenlid J."/>
            <person name="Sun H."/>
            <person name="Sun S."/>
            <person name="Syed K."/>
            <person name="Tsang A."/>
            <person name="Wiebenga A."/>
            <person name="Young D."/>
            <person name="Pisabarro A."/>
            <person name="Eastwood D.C."/>
            <person name="Martin F."/>
            <person name="Cullen D."/>
            <person name="Grigoriev I.V."/>
            <person name="Hibbett D.S."/>
        </authorList>
    </citation>
    <scope>NUCLEOTIDE SEQUENCE [LARGE SCALE GENOMIC DNA]</scope>
    <source>
        <strain evidence="3 4">DJM-731 SS1</strain>
    </source>
</reference>
<dbReference type="PROSITE" id="PS50005">
    <property type="entry name" value="TPR"/>
    <property type="match status" value="2"/>
</dbReference>
<dbReference type="SUPFAM" id="SSF48452">
    <property type="entry name" value="TPR-like"/>
    <property type="match status" value="2"/>
</dbReference>
<feature type="compositionally biased region" description="Acidic residues" evidence="2">
    <location>
        <begin position="851"/>
        <end position="863"/>
    </location>
</feature>
<sequence>MSGTPTSRSSRRQSKPAERYNDGALSWEQVVDLFPEMDEEDGQESEISAGGSDYGEGEELGKEAVDGSTDGEDDEMMIDPQLLDQTYSLDDVEDAFQDDFIVLVDQMNAADDVGHSVTRKDFTMTEQDMDLRETLRAAARIGRRRRKGKRRARAQYSEEVRALLTSAQTAFVDQNPQEAIRIAREAVRIEPRAIEGWSVLAGVFAELGDVDAALKFRIMRAHMTAESGIWKDLAAESLALDLPRQALYCYRKLLQINPHHEDAIWDRAYLLKAMGELDQALKGFENLLQLNPHNPNVLFQIYQVCLESSNLSRALFLYQSAFDFFRKFPPNEELFGIPSLSILADLQISVGNLEGAIQTVKSGARWLQNRSNESFWDLIEDDREFDPPGFTREAVEGQEEDQPPGYHPLPFELRHRLAIARLKGGNDAEAEIHVDVLRALDRELHPEFNEYMMEIGDVYFERGLWEEAYGAYDDVHGSSELVSRHLLTQIGRCLRNLGRLKDAIAVLEQVLEAAPDSMEAKLDLVELLEANGQLERAYDMVLEIKESRQQHVNEGEEEPRTASTEAPVFKDIEKTAITKGPATLEESVALEEQRTEVALAIYERLQSFEEAAERGDPLALEEWMFQARRLIDIFRQTRMLFPSNPNRKYTGFFSRTNVIMREARQKGVDIDQFMADISSRLRDSMQDEARTTPFPEEYSTRFRGIGFDEWALLFLTYCFRLMRRGEYLEAENILRHTSFSNIFNTPKYRDTFNVAILAGAVFTGNLQTFKEQTRKIIFQNQFNNDAVRLFIAVLGTNIDAYITFTEPKLSKFLVRELKIGQAAAKGERLHTSRGRWVLRRSKQAIDKGDIDVDDGASEEEEEALPTLGSSAPNLTGKHEYRQVDLPTKENPFLIGLYGQILMAVRSYQTALFFFLHAYELDPHDPLLCLCLAVAYLGRSMQRQSDNRHHQIVQGLAFLTRYKTLRASSNTYGEEIEYNFGRYFHQIGVLHLATKHYRRVLDIARARMHSGQRIPPQAPVKEAAYNLSLIYATTGAADVSHVLYQEWLTI</sequence>
<dbReference type="GO" id="GO:0006383">
    <property type="term" value="P:transcription by RNA polymerase III"/>
    <property type="evidence" value="ECO:0007669"/>
    <property type="project" value="InterPro"/>
</dbReference>
<dbReference type="OMA" id="SSPNMKF"/>
<protein>
    <submittedName>
        <fullName evidence="3">TPR-like protein</fullName>
    </submittedName>
</protein>
<dbReference type="EMBL" id="JH795878">
    <property type="protein sequence ID" value="EJT97237.1"/>
    <property type="molecule type" value="Genomic_DNA"/>
</dbReference>
<accession>M5G0B6</accession>
<feature type="region of interest" description="Disordered" evidence="2">
    <location>
        <begin position="1"/>
        <end position="72"/>
    </location>
</feature>
<dbReference type="OrthoDB" id="9991317at2759"/>
<keyword evidence="4" id="KW-1185">Reference proteome</keyword>
<feature type="region of interest" description="Disordered" evidence="2">
    <location>
        <begin position="849"/>
        <end position="875"/>
    </location>
</feature>
<dbReference type="Gene3D" id="1.25.40.10">
    <property type="entry name" value="Tetratricopeptide repeat domain"/>
    <property type="match status" value="3"/>
</dbReference>
<evidence type="ECO:0000313" key="4">
    <source>
        <dbReference type="Proteomes" id="UP000030653"/>
    </source>
</evidence>
<proteinExistence type="predicted"/>
<feature type="repeat" description="TPR" evidence="1">
    <location>
        <begin position="484"/>
        <end position="517"/>
    </location>
</feature>
<gene>
    <name evidence="3" type="ORF">DACRYDRAFT_102595</name>
</gene>
<feature type="compositionally biased region" description="Acidic residues" evidence="2">
    <location>
        <begin position="35"/>
        <end position="44"/>
    </location>
</feature>
<dbReference type="HOGENOM" id="CLU_002391_0_1_1"/>
<dbReference type="Proteomes" id="UP000030653">
    <property type="component" value="Unassembled WGS sequence"/>
</dbReference>
<evidence type="ECO:0000313" key="3">
    <source>
        <dbReference type="EMBL" id="EJT97237.1"/>
    </source>
</evidence>
<dbReference type="AlphaFoldDB" id="M5G0B6"/>
<dbReference type="PANTHER" id="PTHR23082:SF0">
    <property type="entry name" value="GENERAL TRANSCRIPTION FACTOR 3C POLYPEPTIDE 3"/>
    <property type="match status" value="1"/>
</dbReference>
<dbReference type="Pfam" id="PF14559">
    <property type="entry name" value="TPR_19"/>
    <property type="match status" value="1"/>
</dbReference>
<dbReference type="InterPro" id="IPR039340">
    <property type="entry name" value="Tfc4/TFIIIC-102/Sfc4"/>
</dbReference>
<dbReference type="GO" id="GO:0000127">
    <property type="term" value="C:transcription factor TFIIIC complex"/>
    <property type="evidence" value="ECO:0007669"/>
    <property type="project" value="TreeGrafter"/>
</dbReference>
<dbReference type="RefSeq" id="XP_040624135.1">
    <property type="nucleotide sequence ID" value="XM_040767646.1"/>
</dbReference>
<name>M5G0B6_DACPD</name>
<dbReference type="PANTHER" id="PTHR23082">
    <property type="entry name" value="TRANSCRIPTION INITIATION FACTOR IIIC TFIIIC , POLYPEPTIDE 3-RELATED"/>
    <property type="match status" value="1"/>
</dbReference>
<dbReference type="InterPro" id="IPR011990">
    <property type="entry name" value="TPR-like_helical_dom_sf"/>
</dbReference>
<dbReference type="SMART" id="SM00028">
    <property type="entry name" value="TPR"/>
    <property type="match status" value="7"/>
</dbReference>
<dbReference type="InterPro" id="IPR019734">
    <property type="entry name" value="TPR_rpt"/>
</dbReference>
<dbReference type="GeneID" id="63682708"/>
<dbReference type="STRING" id="1858805.M5G0B6"/>